<evidence type="ECO:0000313" key="11">
    <source>
        <dbReference type="Proteomes" id="UP000255277"/>
    </source>
</evidence>
<dbReference type="EMBL" id="QXRZ01000001">
    <property type="protein sequence ID" value="RIL44902.1"/>
    <property type="molecule type" value="Genomic_DNA"/>
</dbReference>
<dbReference type="GO" id="GO:0006508">
    <property type="term" value="P:proteolysis"/>
    <property type="evidence" value="ECO:0007669"/>
    <property type="project" value="UniProtKB-KW"/>
</dbReference>
<feature type="transmembrane region" description="Helical" evidence="5">
    <location>
        <begin position="28"/>
        <end position="48"/>
    </location>
</feature>
<dbReference type="Proteomes" id="UP000255277">
    <property type="component" value="Unassembled WGS sequence"/>
</dbReference>
<dbReference type="GeneID" id="93845082"/>
<evidence type="ECO:0000259" key="7">
    <source>
        <dbReference type="Pfam" id="PF24961"/>
    </source>
</evidence>
<dbReference type="Proteomes" id="UP000283576">
    <property type="component" value="Unassembled WGS sequence"/>
</dbReference>
<dbReference type="PANTHER" id="PTHR33507">
    <property type="entry name" value="INNER MEMBRANE PROTEIN YBBJ"/>
    <property type="match status" value="1"/>
</dbReference>
<dbReference type="STRING" id="1293.SH09_05160"/>
<name>A0A0D0SN50_STAGA</name>
<dbReference type="GO" id="GO:0008233">
    <property type="term" value="F:peptidase activity"/>
    <property type="evidence" value="ECO:0007669"/>
    <property type="project" value="UniProtKB-KW"/>
</dbReference>
<keyword evidence="4 5" id="KW-0472">Membrane</keyword>
<keyword evidence="3 5" id="KW-1133">Transmembrane helix</keyword>
<dbReference type="InterPro" id="IPR002810">
    <property type="entry name" value="NfeD-like_C"/>
</dbReference>
<dbReference type="InterPro" id="IPR052165">
    <property type="entry name" value="Membrane_assoc_protease"/>
</dbReference>
<dbReference type="InterPro" id="IPR056739">
    <property type="entry name" value="NfeD_membrane"/>
</dbReference>
<dbReference type="AlphaFoldDB" id="A0A0D0SN50"/>
<protein>
    <submittedName>
        <fullName evidence="9 10">Serine protease</fullName>
    </submittedName>
</protein>
<dbReference type="EMBL" id="UHDK01000001">
    <property type="protein sequence ID" value="SUM33282.1"/>
    <property type="molecule type" value="Genomic_DNA"/>
</dbReference>
<keyword evidence="9" id="KW-0378">Hydrolase</keyword>
<dbReference type="InterPro" id="IPR012340">
    <property type="entry name" value="NA-bd_OB-fold"/>
</dbReference>
<dbReference type="Pfam" id="PF24961">
    <property type="entry name" value="NfeD_membrane"/>
    <property type="match status" value="1"/>
</dbReference>
<evidence type="ECO:0000313" key="12">
    <source>
        <dbReference type="Proteomes" id="UP000283576"/>
    </source>
</evidence>
<feature type="transmembrane region" description="Helical" evidence="5">
    <location>
        <begin position="124"/>
        <end position="145"/>
    </location>
</feature>
<comment type="subcellular location">
    <subcellularLocation>
        <location evidence="1">Membrane</location>
        <topology evidence="1">Multi-pass membrane protein</topology>
    </subcellularLocation>
</comment>
<dbReference type="RefSeq" id="WP_042738559.1">
    <property type="nucleotide sequence ID" value="NZ_BKAX01000003.1"/>
</dbReference>
<organism evidence="9 12">
    <name type="scientific">Staphylococcus gallinarum</name>
    <dbReference type="NCBI Taxonomy" id="1293"/>
    <lineage>
        <taxon>Bacteria</taxon>
        <taxon>Bacillati</taxon>
        <taxon>Bacillota</taxon>
        <taxon>Bacilli</taxon>
        <taxon>Bacillales</taxon>
        <taxon>Staphylococcaceae</taxon>
        <taxon>Staphylococcus</taxon>
    </lineage>
</organism>
<dbReference type="GO" id="GO:0005886">
    <property type="term" value="C:plasma membrane"/>
    <property type="evidence" value="ECO:0007669"/>
    <property type="project" value="TreeGrafter"/>
</dbReference>
<feature type="domain" description="NfeD-like C-terminal" evidence="6">
    <location>
        <begin position="180"/>
        <end position="232"/>
    </location>
</feature>
<feature type="transmembrane region" description="Helical" evidence="5">
    <location>
        <begin position="81"/>
        <end position="112"/>
    </location>
</feature>
<feature type="domain" description="NfeD integral membrane" evidence="7">
    <location>
        <begin position="34"/>
        <end position="146"/>
    </location>
</feature>
<evidence type="ECO:0000256" key="5">
    <source>
        <dbReference type="SAM" id="Phobius"/>
    </source>
</evidence>
<reference evidence="10 11" key="2">
    <citation type="submission" date="2018-06" db="EMBL/GenBank/DDBJ databases">
        <authorList>
            <consortium name="Pathogen Informatics"/>
            <person name="Doyle S."/>
        </authorList>
    </citation>
    <scope>NUCLEOTIDE SEQUENCE [LARGE SCALE GENOMIC DNA]</scope>
    <source>
        <strain evidence="10 11">NCTC12195</strain>
    </source>
</reference>
<evidence type="ECO:0000313" key="9">
    <source>
        <dbReference type="EMBL" id="RIL44902.1"/>
    </source>
</evidence>
<reference evidence="8 13" key="3">
    <citation type="submission" date="2019-07" db="EMBL/GenBank/DDBJ databases">
        <title>Whole genome shotgun sequence of Staphylococcus gallinarum NBRC 109767.</title>
        <authorList>
            <person name="Hosoyama A."/>
            <person name="Uohara A."/>
            <person name="Ohji S."/>
            <person name="Ichikawa N."/>
        </authorList>
    </citation>
    <scope>NUCLEOTIDE SEQUENCE [LARGE SCALE GENOMIC DNA]</scope>
    <source>
        <strain evidence="8 13">NBRC 109767</strain>
    </source>
</reference>
<feature type="transmembrane region" description="Helical" evidence="5">
    <location>
        <begin position="55"/>
        <end position="75"/>
    </location>
</feature>
<keyword evidence="9" id="KW-0645">Protease</keyword>
<evidence type="ECO:0000256" key="1">
    <source>
        <dbReference type="ARBA" id="ARBA00004141"/>
    </source>
</evidence>
<sequence length="236" mass="26117">MLSSSSLHTNFLTAFAGNGNWMNHLADWIVNPVIALILTCIIFMGFLYQLYSKRINLIGILATLALLIFFLGFFIKGDVNFYSVILFGIGVLFVIIELFVVGAIIGIIGITLIVLSIVTLGDNLIFMIANVVVALILSIIEWVVLVKIFKRNIPFLEKVVLKDSTNAEAGYTSHEDRSYLVGQTATTSTDLRPAGIITYNNERIDAVSDGSFILRNKQVKILEVEGTRVVVREIES</sequence>
<proteinExistence type="predicted"/>
<evidence type="ECO:0000256" key="4">
    <source>
        <dbReference type="ARBA" id="ARBA00023136"/>
    </source>
</evidence>
<dbReference type="PANTHER" id="PTHR33507:SF3">
    <property type="entry name" value="INNER MEMBRANE PROTEIN YBBJ"/>
    <property type="match status" value="1"/>
</dbReference>
<gene>
    <name evidence="9" type="ORF">BUZ01_02675</name>
    <name evidence="10" type="ORF">NCTC12195_02739</name>
    <name evidence="8" type="ORF">SGA02_10880</name>
</gene>
<accession>A0A0D0SN50</accession>
<evidence type="ECO:0000256" key="3">
    <source>
        <dbReference type="ARBA" id="ARBA00022989"/>
    </source>
</evidence>
<dbReference type="Pfam" id="PF01957">
    <property type="entry name" value="NfeD"/>
    <property type="match status" value="1"/>
</dbReference>
<dbReference type="Proteomes" id="UP000321057">
    <property type="component" value="Unassembled WGS sequence"/>
</dbReference>
<evidence type="ECO:0000313" key="10">
    <source>
        <dbReference type="EMBL" id="SUM33282.1"/>
    </source>
</evidence>
<keyword evidence="2 5" id="KW-0812">Transmembrane</keyword>
<dbReference type="EMBL" id="BKAX01000003">
    <property type="protein sequence ID" value="GEQ05260.1"/>
    <property type="molecule type" value="Genomic_DNA"/>
</dbReference>
<reference evidence="9 12" key="1">
    <citation type="journal article" date="2016" name="Front. Microbiol.">
        <title>Comprehensive Phylogenetic Analysis of Bovine Non-aureus Staphylococci Species Based on Whole-Genome Sequencing.</title>
        <authorList>
            <person name="Naushad S."/>
            <person name="Barkema H.W."/>
            <person name="Luby C."/>
            <person name="Condas L.A."/>
            <person name="Nobrega D.B."/>
            <person name="Carson D.A."/>
            <person name="De Buck J."/>
        </authorList>
    </citation>
    <scope>NUCLEOTIDE SEQUENCE [LARGE SCALE GENOMIC DNA]</scope>
    <source>
        <strain evidence="9 12">SNUC 1388</strain>
    </source>
</reference>
<evidence type="ECO:0000259" key="6">
    <source>
        <dbReference type="Pfam" id="PF01957"/>
    </source>
</evidence>
<evidence type="ECO:0000313" key="8">
    <source>
        <dbReference type="EMBL" id="GEQ05260.1"/>
    </source>
</evidence>
<evidence type="ECO:0000256" key="2">
    <source>
        <dbReference type="ARBA" id="ARBA00022692"/>
    </source>
</evidence>
<dbReference type="OrthoDB" id="9806253at2"/>
<keyword evidence="13" id="KW-1185">Reference proteome</keyword>
<dbReference type="Gene3D" id="2.40.50.140">
    <property type="entry name" value="Nucleic acid-binding proteins"/>
    <property type="match status" value="1"/>
</dbReference>
<evidence type="ECO:0000313" key="13">
    <source>
        <dbReference type="Proteomes" id="UP000321057"/>
    </source>
</evidence>